<accession>A0A5C5FPZ2</accession>
<dbReference type="InterPro" id="IPR050194">
    <property type="entry name" value="Glycosyltransferase_grp1"/>
</dbReference>
<dbReference type="SUPFAM" id="SSF53448">
    <property type="entry name" value="Nucleotide-diphospho-sugar transferases"/>
    <property type="match status" value="1"/>
</dbReference>
<comment type="caution">
    <text evidence="6">The sequence shown here is derived from an EMBL/GenBank/DDBJ whole genome shotgun (WGS) entry which is preliminary data.</text>
</comment>
<feature type="transmembrane region" description="Helical" evidence="3">
    <location>
        <begin position="52"/>
        <end position="69"/>
    </location>
</feature>
<sequence>MHPADMSLNRDSQEPAHGAPWEPLDQPIDRPPDLRSRTLTSRTRTARGRRRIPVFLLCAVVGLVVLVWSRSSAARKPRGAKGTLLSSSSYPFTPPDDPLPVHHLESLMLYHNTPVARSRPPPTQFLLDPRADLSKPVVALITATNNPRDVMRETATTLFGQSLQNFVWVIVDDHTTEPGSRDLLDELARDPRVVVVKNERDMGLAVSRNVALDWVFEHYDPPPKYLVSLDDDDLFEYTALEKTCWMLESNPEWDIGGFRYVKWGASNETVVTGLHSGRSNWSKGNFVPNAAVYTSRALQLSGCRYNEEEFHDGGEDWDFWMCLADAGLWGGTILEPLYWYRVNDPTFRTKRWGNTFVDGFEQLKRHIWRKHPTLDKAFPVMKPKRNIQLEPVAWEPPFEQALARTDKQIMFILPWLYMGGADIGALHMIQLYALAGYRVTVVCTLSKVPEGIELRPFALQYTHDIHILPTFLRMHDFPRYIKHLVDSRGIRQVILSNSQLAYEMLPALVEQMPDVEWIDYLHNEAYDGWKSGGYPRYSIIMQRYLARSITCSHYLRGWLVDNGHLDANRIGVVKLGIEASEFKPATPAARNAAKATLLSVEPETFVIVVVGRLDPQKRSTLIPLIVEELIRRTETDFLVVMLGEGPMRRQLEAAIAAASLGDFVRLLGTHNDLSGYYAAADMFLLPSMSEGISIAVAEAMASGLPIVTARAGALPEQLGELDAAGNKVHDANELGGILVDHELDTVHDPVHYADAVEKLMLDPGLRARLGRNARRLVEDGFDWRTTLSGLFVETARAKNLLGHVTGDTRYPLPAAYLSTQMVLAEMWKETDMRGYYP</sequence>
<dbReference type="CDD" id="cd00761">
    <property type="entry name" value="Glyco_tranf_GTA_type"/>
    <property type="match status" value="1"/>
</dbReference>
<organism evidence="6 7">
    <name type="scientific">Rhodotorula diobovata</name>
    <dbReference type="NCBI Taxonomy" id="5288"/>
    <lineage>
        <taxon>Eukaryota</taxon>
        <taxon>Fungi</taxon>
        <taxon>Dikarya</taxon>
        <taxon>Basidiomycota</taxon>
        <taxon>Pucciniomycotina</taxon>
        <taxon>Microbotryomycetes</taxon>
        <taxon>Sporidiobolales</taxon>
        <taxon>Sporidiobolaceae</taxon>
        <taxon>Rhodotorula</taxon>
    </lineage>
</organism>
<dbReference type="Gene3D" id="3.90.550.10">
    <property type="entry name" value="Spore Coat Polysaccharide Biosynthesis Protein SpsA, Chain A"/>
    <property type="match status" value="1"/>
</dbReference>
<dbReference type="SUPFAM" id="SSF53756">
    <property type="entry name" value="UDP-Glycosyltransferase/glycogen phosphorylase"/>
    <property type="match status" value="1"/>
</dbReference>
<keyword evidence="3" id="KW-0472">Membrane</keyword>
<dbReference type="InterPro" id="IPR029044">
    <property type="entry name" value="Nucleotide-diphossugar_trans"/>
</dbReference>
<evidence type="ECO:0000313" key="6">
    <source>
        <dbReference type="EMBL" id="TNY18685.1"/>
    </source>
</evidence>
<evidence type="ECO:0008006" key="8">
    <source>
        <dbReference type="Google" id="ProtNLM"/>
    </source>
</evidence>
<dbReference type="PANTHER" id="PTHR45947:SF3">
    <property type="entry name" value="SULFOQUINOVOSYL TRANSFERASE SQD2"/>
    <property type="match status" value="1"/>
</dbReference>
<reference evidence="6 7" key="1">
    <citation type="submission" date="2019-03" db="EMBL/GenBank/DDBJ databases">
        <title>Rhodosporidium diobovatum UCD-FST 08-225 genome sequencing, assembly, and annotation.</title>
        <authorList>
            <person name="Fakankun I.U."/>
            <person name="Fristensky B."/>
            <person name="Levin D.B."/>
        </authorList>
    </citation>
    <scope>NUCLEOTIDE SEQUENCE [LARGE SCALE GENOMIC DNA]</scope>
    <source>
        <strain evidence="6 7">UCD-FST 08-225</strain>
    </source>
</reference>
<keyword evidence="3" id="KW-1133">Transmembrane helix</keyword>
<feature type="compositionally biased region" description="Basic and acidic residues" evidence="2">
    <location>
        <begin position="27"/>
        <end position="36"/>
    </location>
</feature>
<dbReference type="InterPro" id="IPR001296">
    <property type="entry name" value="Glyco_trans_1"/>
</dbReference>
<feature type="region of interest" description="Disordered" evidence="2">
    <location>
        <begin position="1"/>
        <end position="45"/>
    </location>
</feature>
<protein>
    <recommendedName>
        <fullName evidence="8">Glycosyltransferase family 4 protein</fullName>
    </recommendedName>
</protein>
<dbReference type="GO" id="GO:0016757">
    <property type="term" value="F:glycosyltransferase activity"/>
    <property type="evidence" value="ECO:0007669"/>
    <property type="project" value="UniProtKB-KW"/>
</dbReference>
<dbReference type="Gene3D" id="3.40.50.2000">
    <property type="entry name" value="Glycogen Phosphorylase B"/>
    <property type="match status" value="2"/>
</dbReference>
<evidence type="ECO:0000259" key="4">
    <source>
        <dbReference type="Pfam" id="PF00534"/>
    </source>
</evidence>
<evidence type="ECO:0000313" key="7">
    <source>
        <dbReference type="Proteomes" id="UP000311382"/>
    </source>
</evidence>
<dbReference type="CDD" id="cd03801">
    <property type="entry name" value="GT4_PimA-like"/>
    <property type="match status" value="1"/>
</dbReference>
<dbReference type="InterPro" id="IPR001173">
    <property type="entry name" value="Glyco_trans_2-like"/>
</dbReference>
<dbReference type="AlphaFoldDB" id="A0A5C5FPZ2"/>
<evidence type="ECO:0000256" key="3">
    <source>
        <dbReference type="SAM" id="Phobius"/>
    </source>
</evidence>
<name>A0A5C5FPZ2_9BASI</name>
<dbReference type="EMBL" id="SOZI01000126">
    <property type="protein sequence ID" value="TNY18685.1"/>
    <property type="molecule type" value="Genomic_DNA"/>
</dbReference>
<proteinExistence type="predicted"/>
<evidence type="ECO:0000256" key="2">
    <source>
        <dbReference type="SAM" id="MobiDB-lite"/>
    </source>
</evidence>
<keyword evidence="1" id="KW-0808">Transferase</keyword>
<dbReference type="Pfam" id="PF00535">
    <property type="entry name" value="Glycos_transf_2"/>
    <property type="match status" value="1"/>
</dbReference>
<dbReference type="Proteomes" id="UP000311382">
    <property type="component" value="Unassembled WGS sequence"/>
</dbReference>
<dbReference type="OrthoDB" id="3784at2759"/>
<keyword evidence="7" id="KW-1185">Reference proteome</keyword>
<evidence type="ECO:0000256" key="1">
    <source>
        <dbReference type="ARBA" id="ARBA00022676"/>
    </source>
</evidence>
<dbReference type="STRING" id="5288.A0A5C5FPZ2"/>
<evidence type="ECO:0000259" key="5">
    <source>
        <dbReference type="Pfam" id="PF00535"/>
    </source>
</evidence>
<feature type="domain" description="Glycosyl transferase family 1" evidence="4">
    <location>
        <begin position="603"/>
        <end position="775"/>
    </location>
</feature>
<feature type="domain" description="Glycosyltransferase 2-like" evidence="5">
    <location>
        <begin position="141"/>
        <end position="262"/>
    </location>
</feature>
<gene>
    <name evidence="6" type="ORF">DMC30DRAFT_40897</name>
</gene>
<dbReference type="PANTHER" id="PTHR45947">
    <property type="entry name" value="SULFOQUINOVOSYL TRANSFERASE SQD2"/>
    <property type="match status" value="1"/>
</dbReference>
<keyword evidence="3" id="KW-0812">Transmembrane</keyword>
<dbReference type="Pfam" id="PF00534">
    <property type="entry name" value="Glycos_transf_1"/>
    <property type="match status" value="1"/>
</dbReference>
<keyword evidence="1" id="KW-0328">Glycosyltransferase</keyword>